<keyword evidence="4" id="KW-1185">Reference proteome</keyword>
<evidence type="ECO:0000313" key="4">
    <source>
        <dbReference type="Proteomes" id="UP000183995"/>
    </source>
</evidence>
<protein>
    <submittedName>
        <fullName evidence="3">Uncharacterized protein</fullName>
    </submittedName>
</protein>
<dbReference type="RefSeq" id="WP_073079569.1">
    <property type="nucleotide sequence ID" value="NZ_FQXV01000008.1"/>
</dbReference>
<reference evidence="3 4" key="1">
    <citation type="submission" date="2016-11" db="EMBL/GenBank/DDBJ databases">
        <authorList>
            <person name="Jaros S."/>
            <person name="Januszkiewicz K."/>
            <person name="Wedrychowicz H."/>
        </authorList>
    </citation>
    <scope>NUCLEOTIDE SEQUENCE [LARGE SCALE GENOMIC DNA]</scope>
    <source>
        <strain evidence="3 4">DSM 10068</strain>
    </source>
</reference>
<keyword evidence="2" id="KW-0472">Membrane</keyword>
<feature type="region of interest" description="Disordered" evidence="1">
    <location>
        <begin position="55"/>
        <end position="74"/>
    </location>
</feature>
<proteinExistence type="predicted"/>
<gene>
    <name evidence="3" type="ORF">SAMN02745823_02538</name>
</gene>
<feature type="transmembrane region" description="Helical" evidence="2">
    <location>
        <begin position="6"/>
        <end position="26"/>
    </location>
</feature>
<sequence length="97" mass="10579">MLYIYVLEISALVLEAAGLIVLLRLVGRLVRRIEGLWAQCGAQLDALASTIRQLTEDSDGDAPTESRRKAAEAERRFTEGVANILNFSYGAAGRKGE</sequence>
<evidence type="ECO:0000256" key="2">
    <source>
        <dbReference type="SAM" id="Phobius"/>
    </source>
</evidence>
<name>A0A1M5YHF7_9FIRM</name>
<organism evidence="3 4">
    <name type="scientific">Sporobacter termitidis DSM 10068</name>
    <dbReference type="NCBI Taxonomy" id="1123282"/>
    <lineage>
        <taxon>Bacteria</taxon>
        <taxon>Bacillati</taxon>
        <taxon>Bacillota</taxon>
        <taxon>Clostridia</taxon>
        <taxon>Eubacteriales</taxon>
        <taxon>Oscillospiraceae</taxon>
        <taxon>Sporobacter</taxon>
    </lineage>
</organism>
<dbReference type="STRING" id="1123282.SAMN02745823_02538"/>
<evidence type="ECO:0000313" key="3">
    <source>
        <dbReference type="EMBL" id="SHI11426.1"/>
    </source>
</evidence>
<accession>A0A1M5YHF7</accession>
<keyword evidence="2" id="KW-0812">Transmembrane</keyword>
<dbReference type="AlphaFoldDB" id="A0A1M5YHF7"/>
<feature type="compositionally biased region" description="Basic and acidic residues" evidence="1">
    <location>
        <begin position="64"/>
        <end position="74"/>
    </location>
</feature>
<evidence type="ECO:0000256" key="1">
    <source>
        <dbReference type="SAM" id="MobiDB-lite"/>
    </source>
</evidence>
<keyword evidence="2" id="KW-1133">Transmembrane helix</keyword>
<dbReference type="EMBL" id="FQXV01000008">
    <property type="protein sequence ID" value="SHI11426.1"/>
    <property type="molecule type" value="Genomic_DNA"/>
</dbReference>
<dbReference type="Proteomes" id="UP000183995">
    <property type="component" value="Unassembled WGS sequence"/>
</dbReference>